<dbReference type="RefSeq" id="WP_148814634.1">
    <property type="nucleotide sequence ID" value="NZ_CP043046.1"/>
</dbReference>
<evidence type="ECO:0000313" key="1">
    <source>
        <dbReference type="EMBL" id="QEI06234.1"/>
    </source>
</evidence>
<dbReference type="SUPFAM" id="SSF52047">
    <property type="entry name" value="RNI-like"/>
    <property type="match status" value="1"/>
</dbReference>
<accession>A0A5C0AX93</accession>
<keyword evidence="2" id="KW-1185">Reference proteome</keyword>
<dbReference type="Gene3D" id="3.80.10.10">
    <property type="entry name" value="Ribonuclease Inhibitor"/>
    <property type="match status" value="1"/>
</dbReference>
<dbReference type="KEGG" id="pacr:FXN63_10575"/>
<evidence type="ECO:0008006" key="3">
    <source>
        <dbReference type="Google" id="ProtNLM"/>
    </source>
</evidence>
<dbReference type="EMBL" id="CP043046">
    <property type="protein sequence ID" value="QEI06234.1"/>
    <property type="molecule type" value="Genomic_DNA"/>
</dbReference>
<dbReference type="AlphaFoldDB" id="A0A5C0AX93"/>
<sequence>MTNALSTPGYQRLLELQVNLLGVAQETAAEYDLDVTSPSHPLWAVQYSYLSMAPMRNGLHVEYFGGTWGDELDMTLACLARQDVADVISSLAFSGPDEGANGTREWTLEPLLRANVSFPILRSLYIRPTEPDHHNSSLISHDGSIMDEGGDIARLVAKMPFLTEMTVPNAPDASFFQQALPHLKTLRIGGNFNTQNFIRNLAGASNLPSLTSLDFTESTELQMTWAKDREDAYVTSFDAYEQLFKSPIGEQLKVLVLRNTRLSREELEHLQSLRKKLQFMVIQAAQGGYVSHFAHNAFPWKHLVQADPGVN</sequence>
<evidence type="ECO:0000313" key="2">
    <source>
        <dbReference type="Proteomes" id="UP000325161"/>
    </source>
</evidence>
<dbReference type="OrthoDB" id="1422304at2"/>
<organism evidence="1 2">
    <name type="scientific">Pigmentiphaga aceris</name>
    <dbReference type="NCBI Taxonomy" id="1940612"/>
    <lineage>
        <taxon>Bacteria</taxon>
        <taxon>Pseudomonadati</taxon>
        <taxon>Pseudomonadota</taxon>
        <taxon>Betaproteobacteria</taxon>
        <taxon>Burkholderiales</taxon>
        <taxon>Alcaligenaceae</taxon>
        <taxon>Pigmentiphaga</taxon>
    </lineage>
</organism>
<reference evidence="1 2" key="1">
    <citation type="submission" date="2019-08" db="EMBL/GenBank/DDBJ databases">
        <title>Amphibian skin-associated Pigmentiphaga: genome sequence and occurrence across geography and hosts.</title>
        <authorList>
            <person name="Bletz M.C."/>
            <person name="Bunk B."/>
            <person name="Sproeer C."/>
            <person name="Biwer P."/>
            <person name="Reiter S."/>
            <person name="Rabemananjara F.C.E."/>
            <person name="Schulz S."/>
            <person name="Overmann J."/>
            <person name="Vences M."/>
        </authorList>
    </citation>
    <scope>NUCLEOTIDE SEQUENCE [LARGE SCALE GENOMIC DNA]</scope>
    <source>
        <strain evidence="1 2">Mada1488</strain>
    </source>
</reference>
<dbReference type="InterPro" id="IPR032675">
    <property type="entry name" value="LRR_dom_sf"/>
</dbReference>
<proteinExistence type="predicted"/>
<dbReference type="Proteomes" id="UP000325161">
    <property type="component" value="Chromosome"/>
</dbReference>
<name>A0A5C0AX93_9BURK</name>
<protein>
    <recommendedName>
        <fullName evidence="3">Leucine-rich repeat domain-containing protein</fullName>
    </recommendedName>
</protein>
<gene>
    <name evidence="1" type="ORF">FXN63_10575</name>
</gene>